<evidence type="ECO:0000256" key="3">
    <source>
        <dbReference type="ARBA" id="ARBA00022771"/>
    </source>
</evidence>
<keyword evidence="4" id="KW-0862">Zinc</keyword>
<dbReference type="SMART" id="SM00614">
    <property type="entry name" value="ZnF_BED"/>
    <property type="match status" value="1"/>
</dbReference>
<evidence type="ECO:0000256" key="5">
    <source>
        <dbReference type="ARBA" id="ARBA00023242"/>
    </source>
</evidence>
<dbReference type="PANTHER" id="PTHR46481:SF10">
    <property type="entry name" value="ZINC FINGER BED DOMAIN-CONTAINING PROTEIN 39"/>
    <property type="match status" value="1"/>
</dbReference>
<proteinExistence type="predicted"/>
<protein>
    <submittedName>
        <fullName evidence="6">17984_t:CDS:1</fullName>
    </submittedName>
</protein>
<keyword evidence="2" id="KW-0479">Metal-binding</keyword>
<evidence type="ECO:0000256" key="2">
    <source>
        <dbReference type="ARBA" id="ARBA00022723"/>
    </source>
</evidence>
<dbReference type="Proteomes" id="UP000789901">
    <property type="component" value="Unassembled WGS sequence"/>
</dbReference>
<organism evidence="6 7">
    <name type="scientific">Gigaspora margarita</name>
    <dbReference type="NCBI Taxonomy" id="4874"/>
    <lineage>
        <taxon>Eukaryota</taxon>
        <taxon>Fungi</taxon>
        <taxon>Fungi incertae sedis</taxon>
        <taxon>Mucoromycota</taxon>
        <taxon>Glomeromycotina</taxon>
        <taxon>Glomeromycetes</taxon>
        <taxon>Diversisporales</taxon>
        <taxon>Gigasporaceae</taxon>
        <taxon>Gigaspora</taxon>
    </lineage>
</organism>
<keyword evidence="3" id="KW-0863">Zinc-finger</keyword>
<comment type="caution">
    <text evidence="6">The sequence shown here is derived from an EMBL/GenBank/DDBJ whole genome shotgun (WGS) entry which is preliminary data.</text>
</comment>
<gene>
    <name evidence="6" type="ORF">GMARGA_LOCUS9141</name>
</gene>
<evidence type="ECO:0000256" key="4">
    <source>
        <dbReference type="ARBA" id="ARBA00022833"/>
    </source>
</evidence>
<dbReference type="EMBL" id="CAJVQB010004831">
    <property type="protein sequence ID" value="CAG8646830.1"/>
    <property type="molecule type" value="Genomic_DNA"/>
</dbReference>
<evidence type="ECO:0000256" key="1">
    <source>
        <dbReference type="ARBA" id="ARBA00004123"/>
    </source>
</evidence>
<name>A0ABN7UPJ3_GIGMA</name>
<dbReference type="InterPro" id="IPR052035">
    <property type="entry name" value="ZnF_BED_domain_contain"/>
</dbReference>
<dbReference type="PANTHER" id="PTHR46481">
    <property type="entry name" value="ZINC FINGER BED DOMAIN-CONTAINING PROTEIN 4"/>
    <property type="match status" value="1"/>
</dbReference>
<keyword evidence="7" id="KW-1185">Reference proteome</keyword>
<evidence type="ECO:0000313" key="7">
    <source>
        <dbReference type="Proteomes" id="UP000789901"/>
    </source>
</evidence>
<reference evidence="6 7" key="1">
    <citation type="submission" date="2021-06" db="EMBL/GenBank/DDBJ databases">
        <authorList>
            <person name="Kallberg Y."/>
            <person name="Tangrot J."/>
            <person name="Rosling A."/>
        </authorList>
    </citation>
    <scope>NUCLEOTIDE SEQUENCE [LARGE SCALE GENOMIC DNA]</scope>
    <source>
        <strain evidence="6 7">120-4 pot B 10/14</strain>
    </source>
</reference>
<evidence type="ECO:0000313" key="6">
    <source>
        <dbReference type="EMBL" id="CAG8646830.1"/>
    </source>
</evidence>
<dbReference type="InterPro" id="IPR036236">
    <property type="entry name" value="Znf_C2H2_sf"/>
</dbReference>
<sequence length="274" mass="31806">MDGNNFFNNYYLPMNDNNYFETEAFSTPNESFTTTISNTMSEVLNTAEISHTISETSNLEIIDETSVVSSSSRSDIWKFFNKEKMEKNKIIAKCKYCKTKNSKYSVINGATTNLWTYFKKVHPALLGILKSQCTLDLYKFNDRISEIIEGRFKNIIEKISKFHVVSADTIKRDIMTKYIEMRTNIKIELHKILEKMAFSLDLWTSSVVKAYMGDITIDKDISFCTNNHFRCFVHVVNLSVQAALKQLKDEIDKIQNLIIKSHSSPQERQKFLEF</sequence>
<accession>A0ABN7UPJ3</accession>
<comment type="subcellular location">
    <subcellularLocation>
        <location evidence="1">Nucleus</location>
    </subcellularLocation>
</comment>
<dbReference type="SUPFAM" id="SSF57667">
    <property type="entry name" value="beta-beta-alpha zinc fingers"/>
    <property type="match status" value="1"/>
</dbReference>
<keyword evidence="5" id="KW-0539">Nucleus</keyword>